<reference evidence="6" key="1">
    <citation type="journal article" date="2019" name="Int. J. Syst. Evol. Microbiol.">
        <title>The Global Catalogue of Microorganisms (GCM) 10K type strain sequencing project: providing services to taxonomists for standard genome sequencing and annotation.</title>
        <authorList>
            <consortium name="The Broad Institute Genomics Platform"/>
            <consortium name="The Broad Institute Genome Sequencing Center for Infectious Disease"/>
            <person name="Wu L."/>
            <person name="Ma J."/>
        </authorList>
    </citation>
    <scope>NUCLEOTIDE SEQUENCE [LARGE SCALE GENOMIC DNA]</scope>
    <source>
        <strain evidence="6">JCM 18326</strain>
    </source>
</reference>
<dbReference type="RefSeq" id="WP_345375176.1">
    <property type="nucleotide sequence ID" value="NZ_BAABJX010000068.1"/>
</dbReference>
<evidence type="ECO:0000256" key="2">
    <source>
        <dbReference type="ARBA" id="ARBA00022679"/>
    </source>
</evidence>
<feature type="domain" description="Phosphate acetyl/butaryl transferase" evidence="4">
    <location>
        <begin position="86"/>
        <end position="298"/>
    </location>
</feature>
<evidence type="ECO:0000259" key="4">
    <source>
        <dbReference type="Pfam" id="PF01515"/>
    </source>
</evidence>
<evidence type="ECO:0000313" key="5">
    <source>
        <dbReference type="EMBL" id="GAA4851726.1"/>
    </source>
</evidence>
<dbReference type="PIRSF" id="PIRSF000428">
    <property type="entry name" value="P_Ac_trans"/>
    <property type="match status" value="1"/>
</dbReference>
<dbReference type="Proteomes" id="UP001500298">
    <property type="component" value="Unassembled WGS sequence"/>
</dbReference>
<dbReference type="Pfam" id="PF01515">
    <property type="entry name" value="PTA_PTB"/>
    <property type="match status" value="2"/>
</dbReference>
<evidence type="ECO:0000313" key="6">
    <source>
        <dbReference type="Proteomes" id="UP001500298"/>
    </source>
</evidence>
<proteinExistence type="inferred from homology"/>
<keyword evidence="6" id="KW-1185">Reference proteome</keyword>
<accession>A0ABP9DLQ5</accession>
<dbReference type="SUPFAM" id="SSF53659">
    <property type="entry name" value="Isocitrate/Isopropylmalate dehydrogenase-like"/>
    <property type="match status" value="1"/>
</dbReference>
<feature type="domain" description="Phosphate acetyl/butaryl transferase" evidence="4">
    <location>
        <begin position="13"/>
        <end position="75"/>
    </location>
</feature>
<dbReference type="EMBL" id="BAABJX010000068">
    <property type="protein sequence ID" value="GAA4851726.1"/>
    <property type="molecule type" value="Genomic_DNA"/>
</dbReference>
<dbReference type="PANTHER" id="PTHR43356:SF2">
    <property type="entry name" value="PHOSPHATE ACETYLTRANSFERASE"/>
    <property type="match status" value="1"/>
</dbReference>
<keyword evidence="3" id="KW-0012">Acyltransferase</keyword>
<comment type="caution">
    <text evidence="5">The sequence shown here is derived from an EMBL/GenBank/DDBJ whole genome shotgun (WGS) entry which is preliminary data.</text>
</comment>
<comment type="similarity">
    <text evidence="1">Belongs to the phosphate acetyltransferase and butyryltransferase family.</text>
</comment>
<evidence type="ECO:0000256" key="1">
    <source>
        <dbReference type="ARBA" id="ARBA00005656"/>
    </source>
</evidence>
<dbReference type="InterPro" id="IPR002505">
    <property type="entry name" value="PTA_PTB"/>
</dbReference>
<gene>
    <name evidence="5" type="primary">yqiS</name>
    <name evidence="5" type="ORF">GCM10023331_40380</name>
</gene>
<keyword evidence="2" id="KW-0808">Transferase</keyword>
<name>A0ABP9DLQ5_9BACT</name>
<dbReference type="InterPro" id="IPR050500">
    <property type="entry name" value="Phos_Acetyltrans/Butyryltrans"/>
</dbReference>
<sequence>MLTKISELKELVAKQSQKKRVVLCAAADDHSLEAVYHAYKEGFIKPILVGNEENIRTMIKELNFNFQESDLTIIHETDPKMMVEKSVRLIRGGGGDILMKGHITTAVLLRGVLNKEWGLKTHRLLSHFALFEIPAYHKLLTLADVAMNISPDLETKIGIINNCVEFMNKLGIQNPKIAAIAAVEMVNEKMSATTDAALLSIMNRRGQIKNCQIDGPLAFDNAISFESRDHKGISGEVAGDADMLLVPDIEAGNVLYKAFVFFANAKVASIILGTKVPVVLTSRADSEDTKLNSIRLAAASVSSVGF</sequence>
<dbReference type="NCBIfam" id="NF006045">
    <property type="entry name" value="PRK08190.1"/>
    <property type="match status" value="1"/>
</dbReference>
<protein>
    <submittedName>
        <fullName evidence="5">Phosphate butyryltransferase</fullName>
    </submittedName>
</protein>
<evidence type="ECO:0000256" key="3">
    <source>
        <dbReference type="ARBA" id="ARBA00023315"/>
    </source>
</evidence>
<dbReference type="Gene3D" id="3.40.718.10">
    <property type="entry name" value="Isopropylmalate Dehydrogenase"/>
    <property type="match status" value="1"/>
</dbReference>
<dbReference type="PANTHER" id="PTHR43356">
    <property type="entry name" value="PHOSPHATE ACETYLTRANSFERASE"/>
    <property type="match status" value="1"/>
</dbReference>
<dbReference type="InterPro" id="IPR012147">
    <property type="entry name" value="P_Ac_Bu_trans"/>
</dbReference>
<organism evidence="5 6">
    <name type="scientific">Algivirga pacifica</name>
    <dbReference type="NCBI Taxonomy" id="1162670"/>
    <lineage>
        <taxon>Bacteria</taxon>
        <taxon>Pseudomonadati</taxon>
        <taxon>Bacteroidota</taxon>
        <taxon>Cytophagia</taxon>
        <taxon>Cytophagales</taxon>
        <taxon>Flammeovirgaceae</taxon>
        <taxon>Algivirga</taxon>
    </lineage>
</organism>